<dbReference type="AlphaFoldDB" id="A0A9N8JP50"/>
<accession>A0A9N8JP50</accession>
<dbReference type="EMBL" id="CAIJEN010000008">
    <property type="protein sequence ID" value="CAD0089740.1"/>
    <property type="molecule type" value="Genomic_DNA"/>
</dbReference>
<keyword evidence="1" id="KW-1133">Transmembrane helix</keyword>
<keyword evidence="1" id="KW-0472">Membrane</keyword>
<dbReference type="Proteomes" id="UP000716446">
    <property type="component" value="Unassembled WGS sequence"/>
</dbReference>
<comment type="caution">
    <text evidence="2">The sequence shown here is derived from an EMBL/GenBank/DDBJ whole genome shotgun (WGS) entry which is preliminary data.</text>
</comment>
<keyword evidence="3" id="KW-1185">Reference proteome</keyword>
<feature type="transmembrane region" description="Helical" evidence="1">
    <location>
        <begin position="25"/>
        <end position="48"/>
    </location>
</feature>
<gene>
    <name evidence="2" type="ORF">AWRI4619_LOCUS5811</name>
</gene>
<evidence type="ECO:0000256" key="1">
    <source>
        <dbReference type="SAM" id="Phobius"/>
    </source>
</evidence>
<keyword evidence="1" id="KW-0812">Transmembrane</keyword>
<protein>
    <submittedName>
        <fullName evidence="2">Uncharacterized protein</fullName>
    </submittedName>
</protein>
<evidence type="ECO:0000313" key="2">
    <source>
        <dbReference type="EMBL" id="CAD0089740.1"/>
    </source>
</evidence>
<reference evidence="2" key="1">
    <citation type="submission" date="2020-06" db="EMBL/GenBank/DDBJ databases">
        <authorList>
            <person name="Onetto C."/>
        </authorList>
    </citation>
    <scope>NUCLEOTIDE SEQUENCE</scope>
</reference>
<feature type="transmembrane region" description="Helical" evidence="1">
    <location>
        <begin position="60"/>
        <end position="83"/>
    </location>
</feature>
<organism evidence="2 3">
    <name type="scientific">Aureobasidium vineae</name>
    <dbReference type="NCBI Taxonomy" id="2773715"/>
    <lineage>
        <taxon>Eukaryota</taxon>
        <taxon>Fungi</taxon>
        <taxon>Dikarya</taxon>
        <taxon>Ascomycota</taxon>
        <taxon>Pezizomycotina</taxon>
        <taxon>Dothideomycetes</taxon>
        <taxon>Dothideomycetidae</taxon>
        <taxon>Dothideales</taxon>
        <taxon>Saccotheciaceae</taxon>
        <taxon>Aureobasidium</taxon>
    </lineage>
</organism>
<proteinExistence type="predicted"/>
<evidence type="ECO:0000313" key="3">
    <source>
        <dbReference type="Proteomes" id="UP000716446"/>
    </source>
</evidence>
<name>A0A9N8JP50_9PEZI</name>
<sequence length="311" mass="35060">MVNLSDHISWKRTRTSGASNNVHHVLVLSTTFVICFSISIILLFIYALQTERVHVMASRAFHKGVDWCGSTLVAFIASFFAALDVDLFVAGHHANHLKAIFSENNFHPIILPAVNNIINLYNSASNYLIEFSNAIGDRLHELKLNWSRMRKRCVGSLSSQLQYCLMETLCEAVEWLSAHPSLVPEYIPDRAHDVTGIHWRPLTMVEDLEEPLSAVSDSDILQHLSEALPNSDELLILHLRDKISHYGFTSDLLRQSLQIQDKIMHLLSQGTLSMEDHTKVQAVGVDLSTLVLRVIDIYDEFVLDGTSSDEE</sequence>